<protein>
    <submittedName>
        <fullName evidence="2">Uncharacterized protein</fullName>
    </submittedName>
</protein>
<keyword evidence="3" id="KW-1185">Reference proteome</keyword>
<name>A0A9N8HY57_9STRA</name>
<feature type="compositionally biased region" description="Low complexity" evidence="1">
    <location>
        <begin position="70"/>
        <end position="81"/>
    </location>
</feature>
<gene>
    <name evidence="2" type="ORF">SEMRO_3666_G350090.1</name>
</gene>
<dbReference type="EMBL" id="CAICTM010003664">
    <property type="protein sequence ID" value="CAB9531548.1"/>
    <property type="molecule type" value="Genomic_DNA"/>
</dbReference>
<proteinExistence type="predicted"/>
<dbReference type="AlphaFoldDB" id="A0A9N8HY57"/>
<organism evidence="2 3">
    <name type="scientific">Seminavis robusta</name>
    <dbReference type="NCBI Taxonomy" id="568900"/>
    <lineage>
        <taxon>Eukaryota</taxon>
        <taxon>Sar</taxon>
        <taxon>Stramenopiles</taxon>
        <taxon>Ochrophyta</taxon>
        <taxon>Bacillariophyta</taxon>
        <taxon>Bacillariophyceae</taxon>
        <taxon>Bacillariophycidae</taxon>
        <taxon>Naviculales</taxon>
        <taxon>Naviculaceae</taxon>
        <taxon>Seminavis</taxon>
    </lineage>
</organism>
<accession>A0A9N8HY57</accession>
<feature type="compositionally biased region" description="Basic and acidic residues" evidence="1">
    <location>
        <begin position="11"/>
        <end position="20"/>
    </location>
</feature>
<feature type="compositionally biased region" description="Basic residues" evidence="1">
    <location>
        <begin position="21"/>
        <end position="33"/>
    </location>
</feature>
<feature type="region of interest" description="Disordered" evidence="1">
    <location>
        <begin position="1"/>
        <end position="91"/>
    </location>
</feature>
<evidence type="ECO:0000313" key="3">
    <source>
        <dbReference type="Proteomes" id="UP001153069"/>
    </source>
</evidence>
<dbReference type="Proteomes" id="UP001153069">
    <property type="component" value="Unassembled WGS sequence"/>
</dbReference>
<feature type="compositionally biased region" description="Polar residues" evidence="1">
    <location>
        <begin position="1"/>
        <end position="10"/>
    </location>
</feature>
<evidence type="ECO:0000313" key="2">
    <source>
        <dbReference type="EMBL" id="CAB9531548.1"/>
    </source>
</evidence>
<reference evidence="2" key="1">
    <citation type="submission" date="2020-06" db="EMBL/GenBank/DDBJ databases">
        <authorList>
            <consortium name="Plant Systems Biology data submission"/>
        </authorList>
    </citation>
    <scope>NUCLEOTIDE SEQUENCE</scope>
    <source>
        <strain evidence="2">D6</strain>
    </source>
</reference>
<sequence length="91" mass="10210">MEDYLSSSQASDRKFGSKQRDKNKKKAATKSNKKTSSSAKDNQPPKIPNQDNKNSKPPNHIPIEEQSVASSLSHNHSYSSHNSKKEYPEQP</sequence>
<comment type="caution">
    <text evidence="2">The sequence shown here is derived from an EMBL/GenBank/DDBJ whole genome shotgun (WGS) entry which is preliminary data.</text>
</comment>
<evidence type="ECO:0000256" key="1">
    <source>
        <dbReference type="SAM" id="MobiDB-lite"/>
    </source>
</evidence>